<dbReference type="SMART" id="SM00065">
    <property type="entry name" value="GAF"/>
    <property type="match status" value="1"/>
</dbReference>
<dbReference type="SMART" id="SM00091">
    <property type="entry name" value="PAS"/>
    <property type="match status" value="3"/>
</dbReference>
<feature type="domain" description="PAS" evidence="17">
    <location>
        <begin position="497"/>
        <end position="567"/>
    </location>
</feature>
<dbReference type="PROSITE" id="PS50112">
    <property type="entry name" value="PAS"/>
    <property type="match status" value="3"/>
</dbReference>
<dbReference type="Proteomes" id="UP000305887">
    <property type="component" value="Unassembled WGS sequence"/>
</dbReference>
<dbReference type="InterPro" id="IPR001610">
    <property type="entry name" value="PAC"/>
</dbReference>
<dbReference type="PROSITE" id="PS50110">
    <property type="entry name" value="RESPONSE_REGULATORY"/>
    <property type="match status" value="1"/>
</dbReference>
<evidence type="ECO:0000256" key="4">
    <source>
        <dbReference type="ARBA" id="ARBA00022475"/>
    </source>
</evidence>
<dbReference type="Pfam" id="PF08448">
    <property type="entry name" value="PAS_4"/>
    <property type="match status" value="2"/>
</dbReference>
<dbReference type="SMART" id="SM00387">
    <property type="entry name" value="HATPase_c"/>
    <property type="match status" value="1"/>
</dbReference>
<dbReference type="CDD" id="cd00082">
    <property type="entry name" value="HisKA"/>
    <property type="match status" value="1"/>
</dbReference>
<dbReference type="SUPFAM" id="SSF103190">
    <property type="entry name" value="Sensory domain-like"/>
    <property type="match status" value="1"/>
</dbReference>
<dbReference type="InterPro" id="IPR003661">
    <property type="entry name" value="HisK_dim/P_dom"/>
</dbReference>
<feature type="domain" description="PAS" evidence="17">
    <location>
        <begin position="372"/>
        <end position="442"/>
    </location>
</feature>
<evidence type="ECO:0000256" key="7">
    <source>
        <dbReference type="ARBA" id="ARBA00022692"/>
    </source>
</evidence>
<keyword evidence="4" id="KW-1003">Cell membrane</keyword>
<feature type="transmembrane region" description="Helical" evidence="14">
    <location>
        <begin position="303"/>
        <end position="325"/>
    </location>
</feature>
<dbReference type="InterPro" id="IPR029016">
    <property type="entry name" value="GAF-like_dom_sf"/>
</dbReference>
<keyword evidence="5 13" id="KW-0597">Phosphoprotein</keyword>
<dbReference type="SMART" id="SM00086">
    <property type="entry name" value="PAC"/>
    <property type="match status" value="2"/>
</dbReference>
<dbReference type="SUPFAM" id="SSF52172">
    <property type="entry name" value="CheY-like"/>
    <property type="match status" value="1"/>
</dbReference>
<feature type="domain" description="Histidine kinase" evidence="15">
    <location>
        <begin position="958"/>
        <end position="1178"/>
    </location>
</feature>
<dbReference type="Gene3D" id="3.40.50.2300">
    <property type="match status" value="1"/>
</dbReference>
<dbReference type="InterPro" id="IPR029151">
    <property type="entry name" value="Sensor-like_sf"/>
</dbReference>
<dbReference type="Gene3D" id="1.10.287.130">
    <property type="match status" value="1"/>
</dbReference>
<dbReference type="SUPFAM" id="SSF47384">
    <property type="entry name" value="Homodimeric domain of signal transducing histidine kinase"/>
    <property type="match status" value="1"/>
</dbReference>
<dbReference type="PRINTS" id="PR00344">
    <property type="entry name" value="BCTRLSENSOR"/>
</dbReference>
<evidence type="ECO:0000259" key="16">
    <source>
        <dbReference type="PROSITE" id="PS50110"/>
    </source>
</evidence>
<proteinExistence type="predicted"/>
<feature type="domain" description="PAC" evidence="18">
    <location>
        <begin position="570"/>
        <end position="622"/>
    </location>
</feature>
<evidence type="ECO:0000256" key="1">
    <source>
        <dbReference type="ARBA" id="ARBA00000085"/>
    </source>
</evidence>
<dbReference type="InterPro" id="IPR001789">
    <property type="entry name" value="Sig_transdc_resp-reg_receiver"/>
</dbReference>
<comment type="subcellular location">
    <subcellularLocation>
        <location evidence="2">Cell membrane</location>
        <topology evidence="2">Multi-pass membrane protein</topology>
    </subcellularLocation>
</comment>
<dbReference type="InterPro" id="IPR035965">
    <property type="entry name" value="PAS-like_dom_sf"/>
</dbReference>
<dbReference type="SUPFAM" id="SSF55785">
    <property type="entry name" value="PYP-like sensor domain (PAS domain)"/>
    <property type="match status" value="3"/>
</dbReference>
<keyword evidence="20" id="KW-1185">Reference proteome</keyword>
<dbReference type="InterPro" id="IPR013656">
    <property type="entry name" value="PAS_4"/>
</dbReference>
<evidence type="ECO:0000256" key="10">
    <source>
        <dbReference type="ARBA" id="ARBA00022840"/>
    </source>
</evidence>
<evidence type="ECO:0000259" key="18">
    <source>
        <dbReference type="PROSITE" id="PS50113"/>
    </source>
</evidence>
<dbReference type="InterPro" id="IPR013655">
    <property type="entry name" value="PAS_fold_3"/>
</dbReference>
<keyword evidence="14" id="KW-0472">Membrane</keyword>
<accession>A0A5C4N418</accession>
<evidence type="ECO:0000256" key="8">
    <source>
        <dbReference type="ARBA" id="ARBA00022741"/>
    </source>
</evidence>
<keyword evidence="6" id="KW-0808">Transferase</keyword>
<evidence type="ECO:0000256" key="6">
    <source>
        <dbReference type="ARBA" id="ARBA00022679"/>
    </source>
</evidence>
<dbReference type="InterPro" id="IPR011006">
    <property type="entry name" value="CheY-like_superfamily"/>
</dbReference>
<reference evidence="19 20" key="1">
    <citation type="submission" date="2019-06" db="EMBL/GenBank/DDBJ databases">
        <title>YIM 131921 draft genome.</title>
        <authorList>
            <person name="Jiang L."/>
        </authorList>
    </citation>
    <scope>NUCLEOTIDE SEQUENCE [LARGE SCALE GENOMIC DNA]</scope>
    <source>
        <strain evidence="19 20">YIM 131921</strain>
    </source>
</reference>
<dbReference type="PANTHER" id="PTHR43304">
    <property type="entry name" value="PHYTOCHROME-LIKE PROTEIN CPH1"/>
    <property type="match status" value="1"/>
</dbReference>
<evidence type="ECO:0000313" key="20">
    <source>
        <dbReference type="Proteomes" id="UP000305887"/>
    </source>
</evidence>
<dbReference type="NCBIfam" id="TIGR00229">
    <property type="entry name" value="sensory_box"/>
    <property type="match status" value="3"/>
</dbReference>
<dbReference type="PROSITE" id="PS50109">
    <property type="entry name" value="HIS_KIN"/>
    <property type="match status" value="1"/>
</dbReference>
<keyword evidence="12" id="KW-0902">Two-component regulatory system</keyword>
<dbReference type="SUPFAM" id="SSF55874">
    <property type="entry name" value="ATPase domain of HSP90 chaperone/DNA topoisomerase II/histidine kinase"/>
    <property type="match status" value="1"/>
</dbReference>
<dbReference type="InterPro" id="IPR052162">
    <property type="entry name" value="Sensor_kinase/Photoreceptor"/>
</dbReference>
<evidence type="ECO:0000256" key="9">
    <source>
        <dbReference type="ARBA" id="ARBA00022777"/>
    </source>
</evidence>
<evidence type="ECO:0000256" key="14">
    <source>
        <dbReference type="SAM" id="Phobius"/>
    </source>
</evidence>
<dbReference type="InterPro" id="IPR036890">
    <property type="entry name" value="HATPase_C_sf"/>
</dbReference>
<gene>
    <name evidence="19" type="ORF">FHG66_01995</name>
</gene>
<dbReference type="CDD" id="cd12914">
    <property type="entry name" value="PDC1_DGC_like"/>
    <property type="match status" value="1"/>
</dbReference>
<dbReference type="PANTHER" id="PTHR43304:SF1">
    <property type="entry name" value="PAC DOMAIN-CONTAINING PROTEIN"/>
    <property type="match status" value="1"/>
</dbReference>
<evidence type="ECO:0000256" key="2">
    <source>
        <dbReference type="ARBA" id="ARBA00004651"/>
    </source>
</evidence>
<keyword evidence="8" id="KW-0547">Nucleotide-binding</keyword>
<dbReference type="InterPro" id="IPR036097">
    <property type="entry name" value="HisK_dim/P_sf"/>
</dbReference>
<dbReference type="InterPro" id="IPR004358">
    <property type="entry name" value="Sig_transdc_His_kin-like_C"/>
</dbReference>
<comment type="catalytic activity">
    <reaction evidence="1">
        <text>ATP + protein L-histidine = ADP + protein N-phospho-L-histidine.</text>
        <dbReference type="EC" id="2.7.13.3"/>
    </reaction>
</comment>
<feature type="domain" description="PAC" evidence="18">
    <location>
        <begin position="893"/>
        <end position="945"/>
    </location>
</feature>
<evidence type="ECO:0000256" key="3">
    <source>
        <dbReference type="ARBA" id="ARBA00012438"/>
    </source>
</evidence>
<dbReference type="EC" id="2.7.13.3" evidence="3"/>
<dbReference type="GO" id="GO:0005524">
    <property type="term" value="F:ATP binding"/>
    <property type="evidence" value="ECO:0007669"/>
    <property type="project" value="UniProtKB-KW"/>
</dbReference>
<dbReference type="InterPro" id="IPR000700">
    <property type="entry name" value="PAS-assoc_C"/>
</dbReference>
<sequence length="1332" mass="144111">MYRKFSGSWLSSRPISMRSAAALALGAVGMLGTVLATGVVTQAASRRLEAQIGGEVAAAAGFMAGELDRGMFARWRDVQVLASLDQVRQPDADQADRQAALDALKTTLRDYAWIGIADTEGRVVAATDGLLVGEDVRSRPWFHAGLQGPTVQDVHEAKLLERYLGDGGEPLRFVDVATPLRAEDGTVTGVLAAHLYWDWAAEVERSLRSMLPVDAEGADISIVSREGQVLLGPPPVAEDTPVDLQGVAGPRQWRLDEMPDGERFVGIASTQGYQDYPGLGWTVLVARDAASALAPVTQLRREVLGWGLGLTAFMAALAWLAAGLLTRPLARLAKEVAVLTDGSPPRLSADDPREVRDLRQALFDAVTASRRSRALIDNLLEHAPAAIYAHDRDGRYRVLNEVTEQLIGRGRQEVLGRRLSELWPSEAADQVEAENAAILESGQSAEFEEWVATSAGRRLFHTVKFPLHDAGAEGDLLCGLSFDITDRAQAEQHHRESEERFRGLVEASSEVVWTMNAEGLVVEDSPSWRSFTGQTLEDWLGGDWLAVIHPDDRERTAALWKASLTDRVVYDNQYRLRLHDGVWRWVHARAVPLLDGEGRVKCWIGMNADITERKTAEVRLRQQADRLAYLAGLASHLVLDKDWANSTEWLGEVFAGLAQTSNVELFLNFLVGPEPGTMHLASSQGLDGATQERFATLRFGEGLCGTVARTRTPLVIEDVPAGSRPDATGIQALGAMAYAGFPVLAGDELIGTIALISTSRPRFGDDEIELMQTVCDLVAAAIARGRLETELARANAELEDRVAARTAELQDANSQLAETSARFRGIFDSSLQLMALLDGQGRVLEFNRSALDRHQATREQVVGQLFWDTFPPDEELRTRVRALIDGAVQGRIMRVELTTALEPGGRITTDLSVTPIRDAAGRIIQLIAEARDITEFKAAQAQIHEMQKMETVGQLTGGVAHDFNNLLTPIVGGLDILKRRLSGDERNLRLIDGALQAAERATVLVSRLLTFARRQTLEVRPVSIGSLVHGMADLITRSIGSNIQVALDIPLALPPARADAAQMELALLNLCVNARDAMPDGGTLSIAVDEQETKAGQVPGLGAGRYVHLVVSDTGTGMDAETLRRATEPFFTTKGTGKGTGLGLSMVHGLAAQLGGAFILSSVPGRGTRAEIWLPVATDGIQPVAAGDGQSPAVPRTLSARILLVDDEDLVRSGTANMLSDLGHDVIEAATGHQALDLLRTGPGVDAVITDHMMPGLKGADLAREIQARRPGLPVLLISGYTSLHEAEVQGLPLLHKPFRQADLAIRLAEMLSRAANVVHLDDRRLRQDQGD</sequence>
<feature type="domain" description="Response regulatory" evidence="16">
    <location>
        <begin position="1201"/>
        <end position="1312"/>
    </location>
</feature>
<keyword evidence="11 14" id="KW-1133">Transmembrane helix</keyword>
<comment type="caution">
    <text evidence="19">The sequence shown here is derived from an EMBL/GenBank/DDBJ whole genome shotgun (WGS) entry which is preliminary data.</text>
</comment>
<dbReference type="SUPFAM" id="SSF55781">
    <property type="entry name" value="GAF domain-like"/>
    <property type="match status" value="1"/>
</dbReference>
<dbReference type="CDD" id="cd00130">
    <property type="entry name" value="PAS"/>
    <property type="match status" value="3"/>
</dbReference>
<feature type="modified residue" description="4-aspartylphosphate" evidence="13">
    <location>
        <position position="1251"/>
    </location>
</feature>
<organism evidence="19 20">
    <name type="scientific">Rubellimicrobium rubrum</name>
    <dbReference type="NCBI Taxonomy" id="2585369"/>
    <lineage>
        <taxon>Bacteria</taxon>
        <taxon>Pseudomonadati</taxon>
        <taxon>Pseudomonadota</taxon>
        <taxon>Alphaproteobacteria</taxon>
        <taxon>Rhodobacterales</taxon>
        <taxon>Roseobacteraceae</taxon>
        <taxon>Rubellimicrobium</taxon>
    </lineage>
</organism>
<dbReference type="FunFam" id="3.30.450.20:FF:000099">
    <property type="entry name" value="Sensory box sensor histidine kinase"/>
    <property type="match status" value="1"/>
</dbReference>
<evidence type="ECO:0000256" key="13">
    <source>
        <dbReference type="PROSITE-ProRule" id="PRU00169"/>
    </source>
</evidence>
<evidence type="ECO:0000259" key="17">
    <source>
        <dbReference type="PROSITE" id="PS50112"/>
    </source>
</evidence>
<dbReference type="InterPro" id="IPR000014">
    <property type="entry name" value="PAS"/>
</dbReference>
<dbReference type="Gene3D" id="3.30.565.10">
    <property type="entry name" value="Histidine kinase-like ATPase, C-terminal domain"/>
    <property type="match status" value="1"/>
</dbReference>
<dbReference type="Pfam" id="PF00072">
    <property type="entry name" value="Response_reg"/>
    <property type="match status" value="1"/>
</dbReference>
<dbReference type="Pfam" id="PF00512">
    <property type="entry name" value="HisKA"/>
    <property type="match status" value="1"/>
</dbReference>
<evidence type="ECO:0000256" key="11">
    <source>
        <dbReference type="ARBA" id="ARBA00022989"/>
    </source>
</evidence>
<protein>
    <recommendedName>
        <fullName evidence="3">histidine kinase</fullName>
        <ecNumber evidence="3">2.7.13.3</ecNumber>
    </recommendedName>
</protein>
<dbReference type="GO" id="GO:0000155">
    <property type="term" value="F:phosphorelay sensor kinase activity"/>
    <property type="evidence" value="ECO:0007669"/>
    <property type="project" value="InterPro"/>
</dbReference>
<keyword evidence="10" id="KW-0067">ATP-binding</keyword>
<dbReference type="Gene3D" id="3.30.450.40">
    <property type="match status" value="1"/>
</dbReference>
<dbReference type="RefSeq" id="WP_139075020.1">
    <property type="nucleotide sequence ID" value="NZ_VDFU01000002.1"/>
</dbReference>
<dbReference type="Gene3D" id="3.30.450.20">
    <property type="entry name" value="PAS domain"/>
    <property type="match status" value="4"/>
</dbReference>
<evidence type="ECO:0000256" key="5">
    <source>
        <dbReference type="ARBA" id="ARBA00022553"/>
    </source>
</evidence>
<dbReference type="GO" id="GO:0005886">
    <property type="term" value="C:plasma membrane"/>
    <property type="evidence" value="ECO:0007669"/>
    <property type="project" value="UniProtKB-SubCell"/>
</dbReference>
<evidence type="ECO:0000259" key="15">
    <source>
        <dbReference type="PROSITE" id="PS50109"/>
    </source>
</evidence>
<dbReference type="EMBL" id="VDFU01000002">
    <property type="protein sequence ID" value="TNC52336.1"/>
    <property type="molecule type" value="Genomic_DNA"/>
</dbReference>
<keyword evidence="7 14" id="KW-0812">Transmembrane</keyword>
<dbReference type="InterPro" id="IPR005467">
    <property type="entry name" value="His_kinase_dom"/>
</dbReference>
<dbReference type="SMART" id="SM00388">
    <property type="entry name" value="HisKA"/>
    <property type="match status" value="1"/>
</dbReference>
<dbReference type="SMART" id="SM00448">
    <property type="entry name" value="REC"/>
    <property type="match status" value="1"/>
</dbReference>
<name>A0A5C4N418_9RHOB</name>
<dbReference type="InterPro" id="IPR003018">
    <property type="entry name" value="GAF"/>
</dbReference>
<evidence type="ECO:0000313" key="19">
    <source>
        <dbReference type="EMBL" id="TNC52336.1"/>
    </source>
</evidence>
<keyword evidence="9" id="KW-0418">Kinase</keyword>
<dbReference type="Pfam" id="PF01590">
    <property type="entry name" value="GAF"/>
    <property type="match status" value="1"/>
</dbReference>
<evidence type="ECO:0000256" key="12">
    <source>
        <dbReference type="ARBA" id="ARBA00023012"/>
    </source>
</evidence>
<dbReference type="OrthoDB" id="9796100at2"/>
<dbReference type="PROSITE" id="PS50113">
    <property type="entry name" value="PAC"/>
    <property type="match status" value="2"/>
</dbReference>
<dbReference type="Pfam" id="PF08447">
    <property type="entry name" value="PAS_3"/>
    <property type="match status" value="1"/>
</dbReference>
<feature type="domain" description="PAS" evidence="17">
    <location>
        <begin position="819"/>
        <end position="891"/>
    </location>
</feature>
<dbReference type="Pfam" id="PF02518">
    <property type="entry name" value="HATPase_c"/>
    <property type="match status" value="1"/>
</dbReference>
<dbReference type="InterPro" id="IPR003594">
    <property type="entry name" value="HATPase_dom"/>
</dbReference>